<dbReference type="AlphaFoldDB" id="A0A6D2KTS7"/>
<evidence type="ECO:0000256" key="1">
    <source>
        <dbReference type="ARBA" id="ARBA00004123"/>
    </source>
</evidence>
<feature type="compositionally biased region" description="Polar residues" evidence="11">
    <location>
        <begin position="288"/>
        <end position="307"/>
    </location>
</feature>
<gene>
    <name evidence="13" type="ORF">MERR_LOCUS47491</name>
</gene>
<protein>
    <recommendedName>
        <fullName evidence="12">Homeobox domain-containing protein</fullName>
    </recommendedName>
</protein>
<keyword evidence="6 9" id="KW-0371">Homeobox</keyword>
<accession>A0A6D2KTS7</accession>
<dbReference type="Pfam" id="PF00046">
    <property type="entry name" value="Homeodomain"/>
    <property type="match status" value="1"/>
</dbReference>
<dbReference type="OrthoDB" id="1515643at2759"/>
<comment type="caution">
    <text evidence="13">The sequence shown here is derived from an EMBL/GenBank/DDBJ whole genome shotgun (WGS) entry which is preliminary data.</text>
</comment>
<evidence type="ECO:0000313" key="13">
    <source>
        <dbReference type="EMBL" id="CAA7060255.1"/>
    </source>
</evidence>
<keyword evidence="8 9" id="KW-0539">Nucleus</keyword>
<dbReference type="PANTHER" id="PTHR45654:SF42">
    <property type="entry name" value="HOMEOBOX-LEUCINE ZIPPER PROTEIN HDG6"/>
    <property type="match status" value="1"/>
</dbReference>
<keyword evidence="7" id="KW-0804">Transcription</keyword>
<evidence type="ECO:0000256" key="8">
    <source>
        <dbReference type="ARBA" id="ARBA00023242"/>
    </source>
</evidence>
<proteinExistence type="inferred from homology"/>
<dbReference type="GO" id="GO:0003677">
    <property type="term" value="F:DNA binding"/>
    <property type="evidence" value="ECO:0007669"/>
    <property type="project" value="UniProtKB-UniRule"/>
</dbReference>
<name>A0A6D2KTS7_9BRAS</name>
<evidence type="ECO:0000259" key="12">
    <source>
        <dbReference type="PROSITE" id="PS50071"/>
    </source>
</evidence>
<comment type="subcellular location">
    <subcellularLocation>
        <location evidence="1 9 10">Nucleus</location>
    </subcellularLocation>
</comment>
<evidence type="ECO:0000256" key="6">
    <source>
        <dbReference type="ARBA" id="ARBA00023155"/>
    </source>
</evidence>
<organism evidence="13 14">
    <name type="scientific">Microthlaspi erraticum</name>
    <dbReference type="NCBI Taxonomy" id="1685480"/>
    <lineage>
        <taxon>Eukaryota</taxon>
        <taxon>Viridiplantae</taxon>
        <taxon>Streptophyta</taxon>
        <taxon>Embryophyta</taxon>
        <taxon>Tracheophyta</taxon>
        <taxon>Spermatophyta</taxon>
        <taxon>Magnoliopsida</taxon>
        <taxon>eudicotyledons</taxon>
        <taxon>Gunneridae</taxon>
        <taxon>Pentapetalae</taxon>
        <taxon>rosids</taxon>
        <taxon>malvids</taxon>
        <taxon>Brassicales</taxon>
        <taxon>Brassicaceae</taxon>
        <taxon>Coluteocarpeae</taxon>
        <taxon>Microthlaspi</taxon>
    </lineage>
</organism>
<dbReference type="SUPFAM" id="SSF46689">
    <property type="entry name" value="Homeodomain-like"/>
    <property type="match status" value="1"/>
</dbReference>
<dbReference type="EMBL" id="CACVBM020001828">
    <property type="protein sequence ID" value="CAA7060255.1"/>
    <property type="molecule type" value="Genomic_DNA"/>
</dbReference>
<evidence type="ECO:0000256" key="9">
    <source>
        <dbReference type="PROSITE-ProRule" id="PRU00108"/>
    </source>
</evidence>
<feature type="compositionally biased region" description="Polar residues" evidence="11">
    <location>
        <begin position="258"/>
        <end position="269"/>
    </location>
</feature>
<dbReference type="SMART" id="SM00389">
    <property type="entry name" value="HOX"/>
    <property type="match status" value="1"/>
</dbReference>
<dbReference type="Proteomes" id="UP000467841">
    <property type="component" value="Unassembled WGS sequence"/>
</dbReference>
<dbReference type="Gene3D" id="1.10.10.60">
    <property type="entry name" value="Homeodomain-like"/>
    <property type="match status" value="1"/>
</dbReference>
<evidence type="ECO:0000256" key="5">
    <source>
        <dbReference type="ARBA" id="ARBA00023125"/>
    </source>
</evidence>
<feature type="region of interest" description="Disordered" evidence="11">
    <location>
        <begin position="258"/>
        <end position="309"/>
    </location>
</feature>
<keyword evidence="4" id="KW-0175">Coiled coil</keyword>
<dbReference type="PANTHER" id="PTHR45654">
    <property type="entry name" value="HOMEOBOX-LEUCINE ZIPPER PROTEIN MERISTEM L1"/>
    <property type="match status" value="1"/>
</dbReference>
<comment type="similarity">
    <text evidence="2">Belongs to the HD-ZIP homeobox family. Class IV subfamily.</text>
</comment>
<evidence type="ECO:0000313" key="14">
    <source>
        <dbReference type="Proteomes" id="UP000467841"/>
    </source>
</evidence>
<dbReference type="InterPro" id="IPR017970">
    <property type="entry name" value="Homeobox_CS"/>
</dbReference>
<sequence>MNGEYDFDDLFDYNNFNPIFMEGAGNDENDNVGAMSGDGDDDDHHQDGKRARKNVRHNAQQIQELEIYFMECPHPTEKRRSEIAQRLNMESRQIKFWFQNKRSQEKTQKERNDGTTLKQENDILRADNERLKQKLMLSTCSTCGGPMDDSSLEQQLLAQNARLKQELFFHNNTPIQTPAPVNPSSSVQPMIFDNPGSYAPLVLDSGEQTSTFQEMSNIPIQPPVMIFDNPGSYAPLILDSGDQTSKFQEMSNISIQPPVANPSSSSSQPMIFDNLGSYAPLGPGSGGQEISNNPIQPQVANPPSSAQPMILDNAPLGLGSGGQNFTLQDRERYMYLGTTAMTS</sequence>
<keyword evidence="3" id="KW-0805">Transcription regulation</keyword>
<dbReference type="CDD" id="cd00086">
    <property type="entry name" value="homeodomain"/>
    <property type="match status" value="1"/>
</dbReference>
<dbReference type="InterPro" id="IPR042160">
    <property type="entry name" value="HD-Zip_IV"/>
</dbReference>
<evidence type="ECO:0000256" key="11">
    <source>
        <dbReference type="SAM" id="MobiDB-lite"/>
    </source>
</evidence>
<dbReference type="GO" id="GO:0000981">
    <property type="term" value="F:DNA-binding transcription factor activity, RNA polymerase II-specific"/>
    <property type="evidence" value="ECO:0007669"/>
    <property type="project" value="InterPro"/>
</dbReference>
<dbReference type="InterPro" id="IPR009057">
    <property type="entry name" value="Homeodomain-like_sf"/>
</dbReference>
<dbReference type="FunFam" id="1.10.10.60:FF:000229">
    <property type="entry name" value="Homeobox-leucine zipper protein HDG1"/>
    <property type="match status" value="1"/>
</dbReference>
<dbReference type="PROSITE" id="PS50071">
    <property type="entry name" value="HOMEOBOX_2"/>
    <property type="match status" value="1"/>
</dbReference>
<dbReference type="PROSITE" id="PS00027">
    <property type="entry name" value="HOMEOBOX_1"/>
    <property type="match status" value="1"/>
</dbReference>
<evidence type="ECO:0000256" key="7">
    <source>
        <dbReference type="ARBA" id="ARBA00023163"/>
    </source>
</evidence>
<reference evidence="13" key="1">
    <citation type="submission" date="2020-01" db="EMBL/GenBank/DDBJ databases">
        <authorList>
            <person name="Mishra B."/>
        </authorList>
    </citation>
    <scope>NUCLEOTIDE SEQUENCE [LARGE SCALE GENOMIC DNA]</scope>
</reference>
<dbReference type="GO" id="GO:0005634">
    <property type="term" value="C:nucleus"/>
    <property type="evidence" value="ECO:0007669"/>
    <property type="project" value="UniProtKB-SubCell"/>
</dbReference>
<feature type="DNA-binding region" description="Homeobox" evidence="9">
    <location>
        <begin position="50"/>
        <end position="109"/>
    </location>
</feature>
<feature type="domain" description="Homeobox" evidence="12">
    <location>
        <begin position="48"/>
        <end position="108"/>
    </location>
</feature>
<evidence type="ECO:0000256" key="2">
    <source>
        <dbReference type="ARBA" id="ARBA00006789"/>
    </source>
</evidence>
<evidence type="ECO:0000256" key="4">
    <source>
        <dbReference type="ARBA" id="ARBA00023054"/>
    </source>
</evidence>
<keyword evidence="14" id="KW-1185">Reference proteome</keyword>
<feature type="region of interest" description="Disordered" evidence="11">
    <location>
        <begin position="24"/>
        <end position="52"/>
    </location>
</feature>
<evidence type="ECO:0000256" key="3">
    <source>
        <dbReference type="ARBA" id="ARBA00023015"/>
    </source>
</evidence>
<evidence type="ECO:0000256" key="10">
    <source>
        <dbReference type="RuleBase" id="RU000682"/>
    </source>
</evidence>
<dbReference type="InterPro" id="IPR001356">
    <property type="entry name" value="HD"/>
</dbReference>
<keyword evidence="5 9" id="KW-0238">DNA-binding</keyword>